<comment type="caution">
    <text evidence="14">The sequence shown here is derived from an EMBL/GenBank/DDBJ whole genome shotgun (WGS) entry which is preliminary data.</text>
</comment>
<evidence type="ECO:0000256" key="5">
    <source>
        <dbReference type="ARBA" id="ARBA00022729"/>
    </source>
</evidence>
<organism evidence="14 15">
    <name type="scientific">Geomicrobium sediminis</name>
    <dbReference type="NCBI Taxonomy" id="1347788"/>
    <lineage>
        <taxon>Bacteria</taxon>
        <taxon>Bacillati</taxon>
        <taxon>Bacillota</taxon>
        <taxon>Bacilli</taxon>
        <taxon>Bacillales</taxon>
        <taxon>Geomicrobium</taxon>
    </lineage>
</organism>
<keyword evidence="7 9" id="KW-0720">Serine protease</keyword>
<dbReference type="Pfam" id="PF02225">
    <property type="entry name" value="PA"/>
    <property type="match status" value="1"/>
</dbReference>
<dbReference type="InterPro" id="IPR003137">
    <property type="entry name" value="PA_domain"/>
</dbReference>
<feature type="active site" description="Charge relay system" evidence="9">
    <location>
        <position position="182"/>
    </location>
</feature>
<dbReference type="PRINTS" id="PR00723">
    <property type="entry name" value="SUBTILISIN"/>
</dbReference>
<dbReference type="Gene3D" id="3.50.30.30">
    <property type="match status" value="1"/>
</dbReference>
<evidence type="ECO:0000256" key="11">
    <source>
        <dbReference type="SAM" id="MobiDB-lite"/>
    </source>
</evidence>
<dbReference type="GO" id="GO:0006508">
    <property type="term" value="P:proteolysis"/>
    <property type="evidence" value="ECO:0007669"/>
    <property type="project" value="UniProtKB-KW"/>
</dbReference>
<dbReference type="Gene3D" id="2.10.10.20">
    <property type="entry name" value="Carbohydrate-binding module superfamily 5/12"/>
    <property type="match status" value="2"/>
</dbReference>
<keyword evidence="2" id="KW-0134">Cell wall</keyword>
<dbReference type="InterPro" id="IPR023827">
    <property type="entry name" value="Peptidase_S8_Asp-AS"/>
</dbReference>
<feature type="signal peptide" evidence="12">
    <location>
        <begin position="1"/>
        <end position="27"/>
    </location>
</feature>
<protein>
    <submittedName>
        <fullName evidence="14">Minor extracellular serine protease Vpr</fullName>
        <ecNumber evidence="14">3.4.21.-</ecNumber>
    </submittedName>
</protein>
<feature type="domain" description="Chitin-binding type-3" evidence="13">
    <location>
        <begin position="825"/>
        <end position="870"/>
    </location>
</feature>
<evidence type="ECO:0000256" key="4">
    <source>
        <dbReference type="ARBA" id="ARBA00022670"/>
    </source>
</evidence>
<dbReference type="InterPro" id="IPR036852">
    <property type="entry name" value="Peptidase_S8/S53_dom_sf"/>
</dbReference>
<evidence type="ECO:0000256" key="10">
    <source>
        <dbReference type="RuleBase" id="RU003355"/>
    </source>
</evidence>
<feature type="region of interest" description="Disordered" evidence="11">
    <location>
        <begin position="203"/>
        <end position="231"/>
    </location>
</feature>
<dbReference type="InterPro" id="IPR050131">
    <property type="entry name" value="Peptidase_S8_subtilisin-like"/>
</dbReference>
<evidence type="ECO:0000256" key="9">
    <source>
        <dbReference type="PROSITE-ProRule" id="PRU01240"/>
    </source>
</evidence>
<dbReference type="GO" id="GO:0008233">
    <property type="term" value="F:peptidase activity"/>
    <property type="evidence" value="ECO:0007669"/>
    <property type="project" value="UniProtKB-KW"/>
</dbReference>
<evidence type="ECO:0000259" key="13">
    <source>
        <dbReference type="SMART" id="SM00495"/>
    </source>
</evidence>
<feature type="chain" id="PRO_5047014989" evidence="12">
    <location>
        <begin position="28"/>
        <end position="929"/>
    </location>
</feature>
<keyword evidence="5 12" id="KW-0732">Signal</keyword>
<dbReference type="Proteomes" id="UP000741863">
    <property type="component" value="Unassembled WGS sequence"/>
</dbReference>
<sequence length="929" mass="99798">MTKFKTFALSSIFFLLASSALPQGANAQQAEDFMQAQIFGDHDFSSSSNKTVIVELEEYSELEAKQRGVRQSRSVLTDERSNVIDDIELNVSSVDVIQEYGYVFSGFSIELPENEIPQLLTIDGIKAVYPDVEYETGTVGEEIPITEEEFSPHMLDSGPFIGNEDAFDLGFTGDGVTVAVIDTGVDYTHPDLASSFGSYKGYDFVDNDEDPQETPPGDPRGNQTNHGTHVAGTVAGNGLVTGIAPDADLLAYRVLGPGGSGTTANVIAGIERAVLDGADIMNLSLGNTLNDPDFATSIALDQAMADGVVAVTSNGNSGPNNWTVGSPGTSRDAISVGATQLPFPEYSAALSSGSASFDSAEVMGFPSELELLRLNDGDFEVVDVGIGAPEDFEDVDVEGKIALMVRGDLPFVEKADNAEAAGATGAIIFNNVAGEQPDVPGLSIPTIKLSLEDGQQLQSQIAQGNNTVSFDLDFEREVGETVADFSSRGPVMNTWMIKPDVSAPGVAIVSTVPTHDSSNPHGYSSMQGTSMASPHVAGAAALLLEADPNASVDHVRSALMNTAESLYDADGNAYPFNTQGTGSIRLVEALTVDSTVSPGSHSFGIFTEEDGIQTKRSSFTINNVSDQRQAYGFDIEFHGNPSGITAMSSSDIALQPGDSGEVRLNIQVNPDLLEQDYYEGTITVQSLTDTIEVPTILFVGEPDYPRITSLNVLETDEINEFDVVANVPRGAEELGFWVYDAETGEYLGLATTYSDVTGGTFETNYDATLNGNPLDEGEYVMIGYATYLEQTNTAQSDVFEVLAHDEEATEPAPEPEPENPPLCEHEAWSSSNIYTGGDRVEHNGNFYEAKWWTQGENPEQSGQWDVWKIASDCTEPELEDGYPVWTQSEVYVGGDRVMHDGQLFEAKWWTQGNNPNDSGEWDVWKAVQD</sequence>
<gene>
    <name evidence="14" type="ORF">JOD17_000314</name>
</gene>
<dbReference type="SMART" id="SM00495">
    <property type="entry name" value="ChtBD3"/>
    <property type="match status" value="2"/>
</dbReference>
<proteinExistence type="inferred from homology"/>
<evidence type="ECO:0000313" key="15">
    <source>
        <dbReference type="Proteomes" id="UP000741863"/>
    </source>
</evidence>
<dbReference type="PROSITE" id="PS00136">
    <property type="entry name" value="SUBTILASE_ASP"/>
    <property type="match status" value="1"/>
</dbReference>
<dbReference type="RefSeq" id="WP_204695395.1">
    <property type="nucleotide sequence ID" value="NZ_JAFBEC010000001.1"/>
</dbReference>
<dbReference type="PANTHER" id="PTHR43806">
    <property type="entry name" value="PEPTIDASE S8"/>
    <property type="match status" value="1"/>
</dbReference>
<name>A0ABS2P742_9BACL</name>
<evidence type="ECO:0000256" key="6">
    <source>
        <dbReference type="ARBA" id="ARBA00022801"/>
    </source>
</evidence>
<dbReference type="InterPro" id="IPR046450">
    <property type="entry name" value="PA_dom_sf"/>
</dbReference>
<dbReference type="CDD" id="cd07474">
    <property type="entry name" value="Peptidases_S8_subtilisin_Vpr-like"/>
    <property type="match status" value="1"/>
</dbReference>
<dbReference type="Gene3D" id="3.40.50.200">
    <property type="entry name" value="Peptidase S8/S53 domain"/>
    <property type="match status" value="1"/>
</dbReference>
<dbReference type="InterPro" id="IPR003610">
    <property type="entry name" value="CBM5/12"/>
</dbReference>
<dbReference type="InterPro" id="IPR036573">
    <property type="entry name" value="CBM_sf_5/12"/>
</dbReference>
<feature type="active site" description="Charge relay system" evidence="9">
    <location>
        <position position="530"/>
    </location>
</feature>
<dbReference type="SUPFAM" id="SSF51055">
    <property type="entry name" value="Carbohydrate binding domain"/>
    <property type="match status" value="2"/>
</dbReference>
<dbReference type="PROSITE" id="PS00137">
    <property type="entry name" value="SUBTILASE_HIS"/>
    <property type="match status" value="1"/>
</dbReference>
<dbReference type="InterPro" id="IPR034213">
    <property type="entry name" value="S8_Vpr-like"/>
</dbReference>
<feature type="domain" description="Chitin-binding type-3" evidence="13">
    <location>
        <begin position="882"/>
        <end position="927"/>
    </location>
</feature>
<dbReference type="Pfam" id="PF05922">
    <property type="entry name" value="Inhibitor_I9"/>
    <property type="match status" value="1"/>
</dbReference>
<evidence type="ECO:0000313" key="14">
    <source>
        <dbReference type="EMBL" id="MBM7631223.1"/>
    </source>
</evidence>
<keyword evidence="15" id="KW-1185">Reference proteome</keyword>
<dbReference type="InterPro" id="IPR000209">
    <property type="entry name" value="Peptidase_S8/S53_dom"/>
</dbReference>
<evidence type="ECO:0000256" key="7">
    <source>
        <dbReference type="ARBA" id="ARBA00022825"/>
    </source>
</evidence>
<dbReference type="EMBL" id="JAFBEC010000001">
    <property type="protein sequence ID" value="MBM7631223.1"/>
    <property type="molecule type" value="Genomic_DNA"/>
</dbReference>
<keyword evidence="8" id="KW-0119">Carbohydrate metabolism</keyword>
<accession>A0ABS2P742</accession>
<dbReference type="InterPro" id="IPR023828">
    <property type="entry name" value="Peptidase_S8_Ser-AS"/>
</dbReference>
<evidence type="ECO:0000256" key="12">
    <source>
        <dbReference type="SAM" id="SignalP"/>
    </source>
</evidence>
<keyword evidence="4 9" id="KW-0645">Protease</keyword>
<dbReference type="Pfam" id="PF02839">
    <property type="entry name" value="CBM_5_12"/>
    <property type="match status" value="2"/>
</dbReference>
<dbReference type="PANTHER" id="PTHR43806:SF65">
    <property type="entry name" value="SERINE PROTEASE APRX"/>
    <property type="match status" value="1"/>
</dbReference>
<dbReference type="PROSITE" id="PS00138">
    <property type="entry name" value="SUBTILASE_SER"/>
    <property type="match status" value="1"/>
</dbReference>
<dbReference type="InterPro" id="IPR010259">
    <property type="entry name" value="S8pro/Inhibitor_I9"/>
</dbReference>
<dbReference type="SUPFAM" id="SSF52025">
    <property type="entry name" value="PA domain"/>
    <property type="match status" value="1"/>
</dbReference>
<comment type="similarity">
    <text evidence="1 9 10">Belongs to the peptidase S8 family.</text>
</comment>
<dbReference type="SUPFAM" id="SSF52743">
    <property type="entry name" value="Subtilisin-like"/>
    <property type="match status" value="1"/>
</dbReference>
<evidence type="ECO:0000256" key="3">
    <source>
        <dbReference type="ARBA" id="ARBA00022525"/>
    </source>
</evidence>
<dbReference type="CDD" id="cd02133">
    <property type="entry name" value="PA_C5a_like"/>
    <property type="match status" value="1"/>
</dbReference>
<dbReference type="CDD" id="cd12215">
    <property type="entry name" value="ChiC_BD"/>
    <property type="match status" value="2"/>
</dbReference>
<dbReference type="InterPro" id="IPR015500">
    <property type="entry name" value="Peptidase_S8_subtilisin-rel"/>
</dbReference>
<feature type="active site" description="Charge relay system" evidence="9">
    <location>
        <position position="226"/>
    </location>
</feature>
<dbReference type="PROSITE" id="PS51892">
    <property type="entry name" value="SUBTILASE"/>
    <property type="match status" value="1"/>
</dbReference>
<keyword evidence="3" id="KW-0964">Secreted</keyword>
<keyword evidence="8" id="KW-0624">Polysaccharide degradation</keyword>
<dbReference type="EC" id="3.4.21.-" evidence="14"/>
<evidence type="ECO:0000256" key="1">
    <source>
        <dbReference type="ARBA" id="ARBA00011073"/>
    </source>
</evidence>
<evidence type="ECO:0000256" key="2">
    <source>
        <dbReference type="ARBA" id="ARBA00022512"/>
    </source>
</evidence>
<dbReference type="InterPro" id="IPR022398">
    <property type="entry name" value="Peptidase_S8_His-AS"/>
</dbReference>
<keyword evidence="6 9" id="KW-0378">Hydrolase</keyword>
<reference evidence="14 15" key="1">
    <citation type="submission" date="2021-01" db="EMBL/GenBank/DDBJ databases">
        <title>Genomic Encyclopedia of Type Strains, Phase IV (KMG-IV): sequencing the most valuable type-strain genomes for metagenomic binning, comparative biology and taxonomic classification.</title>
        <authorList>
            <person name="Goeker M."/>
        </authorList>
    </citation>
    <scope>NUCLEOTIDE SEQUENCE [LARGE SCALE GENOMIC DNA]</scope>
    <source>
        <strain evidence="14 15">DSM 25540</strain>
    </source>
</reference>
<evidence type="ECO:0000256" key="8">
    <source>
        <dbReference type="ARBA" id="ARBA00023326"/>
    </source>
</evidence>
<dbReference type="Pfam" id="PF00082">
    <property type="entry name" value="Peptidase_S8"/>
    <property type="match status" value="1"/>
</dbReference>